<evidence type="ECO:0000259" key="2">
    <source>
        <dbReference type="PROSITE" id="PS50263"/>
    </source>
</evidence>
<comment type="similarity">
    <text evidence="1">Belongs to the carbon-nitrogen hydrolase superfamily. NIT1/NIT2 family.</text>
</comment>
<evidence type="ECO:0000313" key="3">
    <source>
        <dbReference type="EMBL" id="MFC4598281.1"/>
    </source>
</evidence>
<dbReference type="EMBL" id="JBHSEP010000004">
    <property type="protein sequence ID" value="MFC4598281.1"/>
    <property type="molecule type" value="Genomic_DNA"/>
</dbReference>
<name>A0ABV9F938_9BACL</name>
<dbReference type="SUPFAM" id="SSF56317">
    <property type="entry name" value="Carbon-nitrogen hydrolase"/>
    <property type="match status" value="1"/>
</dbReference>
<evidence type="ECO:0000313" key="4">
    <source>
        <dbReference type="Proteomes" id="UP001596028"/>
    </source>
</evidence>
<dbReference type="CDD" id="cd07574">
    <property type="entry name" value="nitrilase_Rim1_like"/>
    <property type="match status" value="1"/>
</dbReference>
<dbReference type="InterPro" id="IPR001110">
    <property type="entry name" value="UPF0012_CS"/>
</dbReference>
<gene>
    <name evidence="3" type="ORF">ACFO3S_08505</name>
</gene>
<evidence type="ECO:0000256" key="1">
    <source>
        <dbReference type="ARBA" id="ARBA00010613"/>
    </source>
</evidence>
<dbReference type="RefSeq" id="WP_378094365.1">
    <property type="nucleotide sequence ID" value="NZ_JBHSEP010000004.1"/>
</dbReference>
<dbReference type="Proteomes" id="UP001596028">
    <property type="component" value="Unassembled WGS sequence"/>
</dbReference>
<comment type="caution">
    <text evidence="3">The sequence shown here is derived from an EMBL/GenBank/DDBJ whole genome shotgun (WGS) entry which is preliminary data.</text>
</comment>
<sequence>MTKLTVAAAQYGLTDIRNEEQFWTRLADKTRDAAERGAELIVFPEYTTTHLLSLEPPMSHEEACAYLDRRTGEYMRFFGALSRETGIAILAGTHVCKGNGEKEGAGLSDLDGEGAGAGAGEVMDDGPRGFVNRAFLFFPDGRVEGQSKIHLTPEEQRHWPLAPGTGLNVFDTPWGKTAILICYDVEFPELARAAALQGAETILCPSYTDSAFGYYRVRHCSQARAVENQLFVVLSGLVGALSEERPQVDAGYSQAGAFAPCDYPFVPDGVLAAGETNVDASVIAELDYDLLRENRTRGGVAPFYDRKPDVYERELSKGGL</sequence>
<proteinExistence type="inferred from homology"/>
<dbReference type="Gene3D" id="3.60.110.10">
    <property type="entry name" value="Carbon-nitrogen hydrolase"/>
    <property type="match status" value="1"/>
</dbReference>
<organism evidence="3 4">
    <name type="scientific">Cohnella hongkongensis</name>
    <dbReference type="NCBI Taxonomy" id="178337"/>
    <lineage>
        <taxon>Bacteria</taxon>
        <taxon>Bacillati</taxon>
        <taxon>Bacillota</taxon>
        <taxon>Bacilli</taxon>
        <taxon>Bacillales</taxon>
        <taxon>Paenibacillaceae</taxon>
        <taxon>Cohnella</taxon>
    </lineage>
</organism>
<accession>A0ABV9F938</accession>
<keyword evidence="4" id="KW-1185">Reference proteome</keyword>
<dbReference type="GO" id="GO:0016787">
    <property type="term" value="F:hydrolase activity"/>
    <property type="evidence" value="ECO:0007669"/>
    <property type="project" value="UniProtKB-KW"/>
</dbReference>
<keyword evidence="3" id="KW-0378">Hydrolase</keyword>
<feature type="domain" description="CN hydrolase" evidence="2">
    <location>
        <begin position="4"/>
        <end position="288"/>
    </location>
</feature>
<dbReference type="Pfam" id="PF00795">
    <property type="entry name" value="CN_hydrolase"/>
    <property type="match status" value="1"/>
</dbReference>
<dbReference type="PANTHER" id="PTHR23088">
    <property type="entry name" value="NITRILASE-RELATED"/>
    <property type="match status" value="1"/>
</dbReference>
<dbReference type="InterPro" id="IPR036526">
    <property type="entry name" value="C-N_Hydrolase_sf"/>
</dbReference>
<dbReference type="InterPro" id="IPR003010">
    <property type="entry name" value="C-N_Hydrolase"/>
</dbReference>
<dbReference type="PROSITE" id="PS50263">
    <property type="entry name" value="CN_HYDROLASE"/>
    <property type="match status" value="1"/>
</dbReference>
<dbReference type="PANTHER" id="PTHR23088:SF50">
    <property type="entry name" value="HYDROLASE YHCX"/>
    <property type="match status" value="1"/>
</dbReference>
<protein>
    <submittedName>
        <fullName evidence="3">Carbon-nitrogen hydrolase family protein</fullName>
    </submittedName>
</protein>
<dbReference type="PROSITE" id="PS01227">
    <property type="entry name" value="UPF0012"/>
    <property type="match status" value="1"/>
</dbReference>
<reference evidence="4" key="1">
    <citation type="journal article" date="2019" name="Int. J. Syst. Evol. Microbiol.">
        <title>The Global Catalogue of Microorganisms (GCM) 10K type strain sequencing project: providing services to taxonomists for standard genome sequencing and annotation.</title>
        <authorList>
            <consortium name="The Broad Institute Genomics Platform"/>
            <consortium name="The Broad Institute Genome Sequencing Center for Infectious Disease"/>
            <person name="Wu L."/>
            <person name="Ma J."/>
        </authorList>
    </citation>
    <scope>NUCLEOTIDE SEQUENCE [LARGE SCALE GENOMIC DNA]</scope>
    <source>
        <strain evidence="4">CCUG 49571</strain>
    </source>
</reference>